<protein>
    <submittedName>
        <fullName evidence="1">Uncharacterized protein</fullName>
    </submittedName>
</protein>
<comment type="caution">
    <text evidence="1">The sequence shown here is derived from an EMBL/GenBank/DDBJ whole genome shotgun (WGS) entry which is preliminary data.</text>
</comment>
<dbReference type="Proteomes" id="UP000276133">
    <property type="component" value="Unassembled WGS sequence"/>
</dbReference>
<sequence>MIIKLLQYIYPNLKNSKRSQFNQVYLNKKKKFIESLNQFFLDDHVRFVDRLGNKVVFSSDENMLIKLQKMKFDFKKFILIGYSSQRVYSNSCHGLALLSISNPKWYLRHPLNA</sequence>
<keyword evidence="2" id="KW-1185">Reference proteome</keyword>
<dbReference type="AlphaFoldDB" id="A0A3M7T4D0"/>
<organism evidence="1 2">
    <name type="scientific">Brachionus plicatilis</name>
    <name type="common">Marine rotifer</name>
    <name type="synonym">Brachionus muelleri</name>
    <dbReference type="NCBI Taxonomy" id="10195"/>
    <lineage>
        <taxon>Eukaryota</taxon>
        <taxon>Metazoa</taxon>
        <taxon>Spiralia</taxon>
        <taxon>Gnathifera</taxon>
        <taxon>Rotifera</taxon>
        <taxon>Eurotatoria</taxon>
        <taxon>Monogononta</taxon>
        <taxon>Pseudotrocha</taxon>
        <taxon>Ploima</taxon>
        <taxon>Brachionidae</taxon>
        <taxon>Brachionus</taxon>
    </lineage>
</organism>
<gene>
    <name evidence="1" type="ORF">BpHYR1_043709</name>
</gene>
<dbReference type="EMBL" id="REGN01000297">
    <property type="protein sequence ID" value="RNA42923.1"/>
    <property type="molecule type" value="Genomic_DNA"/>
</dbReference>
<proteinExistence type="predicted"/>
<evidence type="ECO:0000313" key="1">
    <source>
        <dbReference type="EMBL" id="RNA42923.1"/>
    </source>
</evidence>
<accession>A0A3M7T4D0</accession>
<name>A0A3M7T4D0_BRAPC</name>
<evidence type="ECO:0000313" key="2">
    <source>
        <dbReference type="Proteomes" id="UP000276133"/>
    </source>
</evidence>
<reference evidence="1 2" key="1">
    <citation type="journal article" date="2018" name="Sci. Rep.">
        <title>Genomic signatures of local adaptation to the degree of environmental predictability in rotifers.</title>
        <authorList>
            <person name="Franch-Gras L."/>
            <person name="Hahn C."/>
            <person name="Garcia-Roger E.M."/>
            <person name="Carmona M.J."/>
            <person name="Serra M."/>
            <person name="Gomez A."/>
        </authorList>
    </citation>
    <scope>NUCLEOTIDE SEQUENCE [LARGE SCALE GENOMIC DNA]</scope>
    <source>
        <strain evidence="1">HYR1</strain>
    </source>
</reference>